<evidence type="ECO:0000256" key="1">
    <source>
        <dbReference type="SAM" id="MobiDB-lite"/>
    </source>
</evidence>
<dbReference type="AlphaFoldDB" id="A0A915HQM7"/>
<accession>A0A915HQM7</accession>
<sequence length="119" mass="13078">MVAVTSKKLDATRQRGAAALLPQDGSFFPDEKLKFSFHQSRVPAAAETGNWTRSATSYRDRNKGDSGGGGRIMDGRAVQLPEWYNNFDENFTNTPPAIVKQIVLKFQSDLRAVLGAVMS</sequence>
<protein>
    <submittedName>
        <fullName evidence="3">Uncharacterized protein</fullName>
    </submittedName>
</protein>
<evidence type="ECO:0000313" key="3">
    <source>
        <dbReference type="WBParaSite" id="nRc.2.0.1.t04243-RA"/>
    </source>
</evidence>
<feature type="region of interest" description="Disordered" evidence="1">
    <location>
        <begin position="43"/>
        <end position="72"/>
    </location>
</feature>
<dbReference type="WBParaSite" id="nRc.2.0.1.t04243-RA">
    <property type="protein sequence ID" value="nRc.2.0.1.t04243-RA"/>
    <property type="gene ID" value="nRc.2.0.1.g04243"/>
</dbReference>
<reference evidence="3" key="1">
    <citation type="submission" date="2022-11" db="UniProtKB">
        <authorList>
            <consortium name="WormBaseParasite"/>
        </authorList>
    </citation>
    <scope>IDENTIFICATION</scope>
</reference>
<proteinExistence type="predicted"/>
<name>A0A915HQM7_ROMCU</name>
<dbReference type="Proteomes" id="UP000887565">
    <property type="component" value="Unplaced"/>
</dbReference>
<organism evidence="2 3">
    <name type="scientific">Romanomermis culicivorax</name>
    <name type="common">Nematode worm</name>
    <dbReference type="NCBI Taxonomy" id="13658"/>
    <lineage>
        <taxon>Eukaryota</taxon>
        <taxon>Metazoa</taxon>
        <taxon>Ecdysozoa</taxon>
        <taxon>Nematoda</taxon>
        <taxon>Enoplea</taxon>
        <taxon>Dorylaimia</taxon>
        <taxon>Mermithida</taxon>
        <taxon>Mermithoidea</taxon>
        <taxon>Mermithidae</taxon>
        <taxon>Romanomermis</taxon>
    </lineage>
</organism>
<keyword evidence="2" id="KW-1185">Reference proteome</keyword>
<evidence type="ECO:0000313" key="2">
    <source>
        <dbReference type="Proteomes" id="UP000887565"/>
    </source>
</evidence>